<protein>
    <recommendedName>
        <fullName evidence="1">Reverse transcriptase zinc-binding domain-containing protein</fullName>
    </recommendedName>
</protein>
<reference evidence="3" key="1">
    <citation type="journal article" date="2014" name="Science">
        <title>Ancient hybridizations among the ancestral genomes of bread wheat.</title>
        <authorList>
            <consortium name="International Wheat Genome Sequencing Consortium,"/>
            <person name="Marcussen T."/>
            <person name="Sandve S.R."/>
            <person name="Heier L."/>
            <person name="Spannagl M."/>
            <person name="Pfeifer M."/>
            <person name="Jakobsen K.S."/>
            <person name="Wulff B.B."/>
            <person name="Steuernagel B."/>
            <person name="Mayer K.F."/>
            <person name="Olsen O.A."/>
        </authorList>
    </citation>
    <scope>NUCLEOTIDE SEQUENCE [LARGE SCALE GENOMIC DNA]</scope>
    <source>
        <strain evidence="3">cv. AL8/78</strain>
    </source>
</reference>
<evidence type="ECO:0000259" key="1">
    <source>
        <dbReference type="Pfam" id="PF13966"/>
    </source>
</evidence>
<reference evidence="2" key="3">
    <citation type="journal article" date="2017" name="Nature">
        <title>Genome sequence of the progenitor of the wheat D genome Aegilops tauschii.</title>
        <authorList>
            <person name="Luo M.C."/>
            <person name="Gu Y.Q."/>
            <person name="Puiu D."/>
            <person name="Wang H."/>
            <person name="Twardziok S.O."/>
            <person name="Deal K.R."/>
            <person name="Huo N."/>
            <person name="Zhu T."/>
            <person name="Wang L."/>
            <person name="Wang Y."/>
            <person name="McGuire P.E."/>
            <person name="Liu S."/>
            <person name="Long H."/>
            <person name="Ramasamy R.K."/>
            <person name="Rodriguez J.C."/>
            <person name="Van S.L."/>
            <person name="Yuan L."/>
            <person name="Wang Z."/>
            <person name="Xia Z."/>
            <person name="Xiao L."/>
            <person name="Anderson O.D."/>
            <person name="Ouyang S."/>
            <person name="Liang Y."/>
            <person name="Zimin A.V."/>
            <person name="Pertea G."/>
            <person name="Qi P."/>
            <person name="Bennetzen J.L."/>
            <person name="Dai X."/>
            <person name="Dawson M.W."/>
            <person name="Muller H.G."/>
            <person name="Kugler K."/>
            <person name="Rivarola-Duarte L."/>
            <person name="Spannagl M."/>
            <person name="Mayer K.F.X."/>
            <person name="Lu F.H."/>
            <person name="Bevan M.W."/>
            <person name="Leroy P."/>
            <person name="Li P."/>
            <person name="You F.M."/>
            <person name="Sun Q."/>
            <person name="Liu Z."/>
            <person name="Lyons E."/>
            <person name="Wicker T."/>
            <person name="Salzberg S.L."/>
            <person name="Devos K.M."/>
            <person name="Dvorak J."/>
        </authorList>
    </citation>
    <scope>NUCLEOTIDE SEQUENCE [LARGE SCALE GENOMIC DNA]</scope>
    <source>
        <strain evidence="2">cv. AL8/78</strain>
    </source>
</reference>
<dbReference type="Pfam" id="PF13966">
    <property type="entry name" value="zf-RVT"/>
    <property type="match status" value="1"/>
</dbReference>
<dbReference type="Proteomes" id="UP000015105">
    <property type="component" value="Chromosome 3D"/>
</dbReference>
<proteinExistence type="predicted"/>
<keyword evidence="3" id="KW-1185">Reference proteome</keyword>
<dbReference type="AlphaFoldDB" id="A0A453G6N4"/>
<evidence type="ECO:0000313" key="2">
    <source>
        <dbReference type="EnsemblPlants" id="AET3Gv20903700.1"/>
    </source>
</evidence>
<accession>A0A453G6N4</accession>
<reference evidence="2" key="4">
    <citation type="submission" date="2019-03" db="UniProtKB">
        <authorList>
            <consortium name="EnsemblPlants"/>
        </authorList>
    </citation>
    <scope>IDENTIFICATION</scope>
</reference>
<name>A0A453G6N4_AEGTS</name>
<sequence>MFQKVVLTRQVMEIRKWPRNPVCSFCNQAESSQHLFFRCLVAKVIWRMVGGYTWD</sequence>
<organism evidence="2 3">
    <name type="scientific">Aegilops tauschii subsp. strangulata</name>
    <name type="common">Goatgrass</name>
    <dbReference type="NCBI Taxonomy" id="200361"/>
    <lineage>
        <taxon>Eukaryota</taxon>
        <taxon>Viridiplantae</taxon>
        <taxon>Streptophyta</taxon>
        <taxon>Embryophyta</taxon>
        <taxon>Tracheophyta</taxon>
        <taxon>Spermatophyta</taxon>
        <taxon>Magnoliopsida</taxon>
        <taxon>Liliopsida</taxon>
        <taxon>Poales</taxon>
        <taxon>Poaceae</taxon>
        <taxon>BOP clade</taxon>
        <taxon>Pooideae</taxon>
        <taxon>Triticodae</taxon>
        <taxon>Triticeae</taxon>
        <taxon>Triticinae</taxon>
        <taxon>Aegilops</taxon>
    </lineage>
</organism>
<feature type="domain" description="Reverse transcriptase zinc-binding" evidence="1">
    <location>
        <begin position="2"/>
        <end position="46"/>
    </location>
</feature>
<dbReference type="EnsemblPlants" id="AET3Gv20903700.1">
    <property type="protein sequence ID" value="AET3Gv20903700.1"/>
    <property type="gene ID" value="AET3Gv20903700"/>
</dbReference>
<dbReference type="InterPro" id="IPR026960">
    <property type="entry name" value="RVT-Znf"/>
</dbReference>
<reference evidence="3" key="2">
    <citation type="journal article" date="2017" name="Nat. Plants">
        <title>The Aegilops tauschii genome reveals multiple impacts of transposons.</title>
        <authorList>
            <person name="Zhao G."/>
            <person name="Zou C."/>
            <person name="Li K."/>
            <person name="Wang K."/>
            <person name="Li T."/>
            <person name="Gao L."/>
            <person name="Zhang X."/>
            <person name="Wang H."/>
            <person name="Yang Z."/>
            <person name="Liu X."/>
            <person name="Jiang W."/>
            <person name="Mao L."/>
            <person name="Kong X."/>
            <person name="Jiao Y."/>
            <person name="Jia J."/>
        </authorList>
    </citation>
    <scope>NUCLEOTIDE SEQUENCE [LARGE SCALE GENOMIC DNA]</scope>
    <source>
        <strain evidence="3">cv. AL8/78</strain>
    </source>
</reference>
<reference evidence="2" key="5">
    <citation type="journal article" date="2021" name="G3 (Bethesda)">
        <title>Aegilops tauschii genome assembly Aet v5.0 features greater sequence contiguity and improved annotation.</title>
        <authorList>
            <person name="Wang L."/>
            <person name="Zhu T."/>
            <person name="Rodriguez J.C."/>
            <person name="Deal K.R."/>
            <person name="Dubcovsky J."/>
            <person name="McGuire P.E."/>
            <person name="Lux T."/>
            <person name="Spannagl M."/>
            <person name="Mayer K.F.X."/>
            <person name="Baldrich P."/>
            <person name="Meyers B.C."/>
            <person name="Huo N."/>
            <person name="Gu Y.Q."/>
            <person name="Zhou H."/>
            <person name="Devos K.M."/>
            <person name="Bennetzen J.L."/>
            <person name="Unver T."/>
            <person name="Budak H."/>
            <person name="Gulick P.J."/>
            <person name="Galiba G."/>
            <person name="Kalapos B."/>
            <person name="Nelson D.R."/>
            <person name="Li P."/>
            <person name="You F.M."/>
            <person name="Luo M.C."/>
            <person name="Dvorak J."/>
        </authorList>
    </citation>
    <scope>NUCLEOTIDE SEQUENCE [LARGE SCALE GENOMIC DNA]</scope>
    <source>
        <strain evidence="2">cv. AL8/78</strain>
    </source>
</reference>
<dbReference type="Gramene" id="AET3Gv20903700.1">
    <property type="protein sequence ID" value="AET3Gv20903700.1"/>
    <property type="gene ID" value="AET3Gv20903700"/>
</dbReference>
<evidence type="ECO:0000313" key="3">
    <source>
        <dbReference type="Proteomes" id="UP000015105"/>
    </source>
</evidence>